<dbReference type="GO" id="GO:0005524">
    <property type="term" value="F:ATP binding"/>
    <property type="evidence" value="ECO:0007669"/>
    <property type="project" value="UniProtKB-UniRule"/>
</dbReference>
<feature type="signal peptide" evidence="16">
    <location>
        <begin position="1"/>
        <end position="19"/>
    </location>
</feature>
<dbReference type="FunFam" id="3.80.10.10:FF:000413">
    <property type="entry name" value="Inactive leucine-rich repeat receptor-like protein kinase"/>
    <property type="match status" value="1"/>
</dbReference>
<evidence type="ECO:0000256" key="8">
    <source>
        <dbReference type="ARBA" id="ARBA00022741"/>
    </source>
</evidence>
<dbReference type="InterPro" id="IPR001611">
    <property type="entry name" value="Leu-rich_rpt"/>
</dbReference>
<comment type="caution">
    <text evidence="18">The sequence shown here is derived from an EMBL/GenBank/DDBJ whole genome shotgun (WGS) entry which is preliminary data.</text>
</comment>
<dbReference type="SMART" id="SM00369">
    <property type="entry name" value="LRR_TYP"/>
    <property type="match status" value="8"/>
</dbReference>
<dbReference type="EMBL" id="BKCP01004517">
    <property type="protein sequence ID" value="GER31937.1"/>
    <property type="molecule type" value="Genomic_DNA"/>
</dbReference>
<keyword evidence="18" id="KW-0808">Transferase</keyword>
<dbReference type="AlphaFoldDB" id="A0A5A7PI07"/>
<dbReference type="FunFam" id="1.10.510.10:FF:000267">
    <property type="entry name" value="probable LRR receptor-like serine/threonine-protein kinase IRK"/>
    <property type="match status" value="1"/>
</dbReference>
<comment type="similarity">
    <text evidence="2">Belongs to the RLP family.</text>
</comment>
<keyword evidence="19" id="KW-1185">Reference proteome</keyword>
<keyword evidence="6 16" id="KW-0732">Signal</keyword>
<keyword evidence="11 15" id="KW-0472">Membrane</keyword>
<keyword evidence="10 15" id="KW-1133">Transmembrane helix</keyword>
<protein>
    <submittedName>
        <fullName evidence="18">Leucine-rich repeat protein kinase family protein</fullName>
    </submittedName>
</protein>
<dbReference type="Pfam" id="PF00560">
    <property type="entry name" value="LRR_1"/>
    <property type="match status" value="7"/>
</dbReference>
<dbReference type="SUPFAM" id="SSF52058">
    <property type="entry name" value="L domain-like"/>
    <property type="match status" value="2"/>
</dbReference>
<dbReference type="PROSITE" id="PS50011">
    <property type="entry name" value="PROTEIN_KINASE_DOM"/>
    <property type="match status" value="1"/>
</dbReference>
<dbReference type="SUPFAM" id="SSF56112">
    <property type="entry name" value="Protein kinase-like (PK-like)"/>
    <property type="match status" value="1"/>
</dbReference>
<keyword evidence="8 14" id="KW-0547">Nucleotide-binding</keyword>
<evidence type="ECO:0000256" key="13">
    <source>
        <dbReference type="ARBA" id="ARBA00023180"/>
    </source>
</evidence>
<feature type="transmembrane region" description="Helical" evidence="15">
    <location>
        <begin position="587"/>
        <end position="614"/>
    </location>
</feature>
<dbReference type="FunFam" id="3.30.200.20:FF:000295">
    <property type="entry name" value="probable LRR receptor-like serine/threonine-protein kinase IRK"/>
    <property type="match status" value="1"/>
</dbReference>
<dbReference type="InterPro" id="IPR032675">
    <property type="entry name" value="LRR_dom_sf"/>
</dbReference>
<dbReference type="InterPro" id="IPR011009">
    <property type="entry name" value="Kinase-like_dom_sf"/>
</dbReference>
<dbReference type="Pfam" id="PF08263">
    <property type="entry name" value="LRRNT_2"/>
    <property type="match status" value="1"/>
</dbReference>
<evidence type="ECO:0000256" key="7">
    <source>
        <dbReference type="ARBA" id="ARBA00022737"/>
    </source>
</evidence>
<dbReference type="Pfam" id="PF13855">
    <property type="entry name" value="LRR_8"/>
    <property type="match status" value="2"/>
</dbReference>
<dbReference type="Pfam" id="PF00069">
    <property type="entry name" value="Pkinase"/>
    <property type="match status" value="1"/>
</dbReference>
<dbReference type="FunFam" id="3.80.10.10:FF:001690">
    <property type="entry name" value="Leucine-rich repeat receptor-like protein kinase PXC2"/>
    <property type="match status" value="1"/>
</dbReference>
<organism evidence="18 19">
    <name type="scientific">Striga asiatica</name>
    <name type="common">Asiatic witchweed</name>
    <name type="synonym">Buchnera asiatica</name>
    <dbReference type="NCBI Taxonomy" id="4170"/>
    <lineage>
        <taxon>Eukaryota</taxon>
        <taxon>Viridiplantae</taxon>
        <taxon>Streptophyta</taxon>
        <taxon>Embryophyta</taxon>
        <taxon>Tracheophyta</taxon>
        <taxon>Spermatophyta</taxon>
        <taxon>Magnoliopsida</taxon>
        <taxon>eudicotyledons</taxon>
        <taxon>Gunneridae</taxon>
        <taxon>Pentapetalae</taxon>
        <taxon>asterids</taxon>
        <taxon>lamiids</taxon>
        <taxon>Lamiales</taxon>
        <taxon>Orobanchaceae</taxon>
        <taxon>Buchnereae</taxon>
        <taxon>Striga</taxon>
    </lineage>
</organism>
<evidence type="ECO:0000256" key="11">
    <source>
        <dbReference type="ARBA" id="ARBA00023136"/>
    </source>
</evidence>
<evidence type="ECO:0000256" key="9">
    <source>
        <dbReference type="ARBA" id="ARBA00022840"/>
    </source>
</evidence>
<evidence type="ECO:0000256" key="15">
    <source>
        <dbReference type="SAM" id="Phobius"/>
    </source>
</evidence>
<evidence type="ECO:0000313" key="19">
    <source>
        <dbReference type="Proteomes" id="UP000325081"/>
    </source>
</evidence>
<evidence type="ECO:0000313" key="18">
    <source>
        <dbReference type="EMBL" id="GER31937.1"/>
    </source>
</evidence>
<dbReference type="InterPro" id="IPR003591">
    <property type="entry name" value="Leu-rich_rpt_typical-subtyp"/>
</dbReference>
<evidence type="ECO:0000256" key="14">
    <source>
        <dbReference type="PROSITE-ProRule" id="PRU10141"/>
    </source>
</evidence>
<reference evidence="19" key="1">
    <citation type="journal article" date="2019" name="Curr. Biol.">
        <title>Genome Sequence of Striga asiatica Provides Insight into the Evolution of Plant Parasitism.</title>
        <authorList>
            <person name="Yoshida S."/>
            <person name="Kim S."/>
            <person name="Wafula E.K."/>
            <person name="Tanskanen J."/>
            <person name="Kim Y.M."/>
            <person name="Honaas L."/>
            <person name="Yang Z."/>
            <person name="Spallek T."/>
            <person name="Conn C.E."/>
            <person name="Ichihashi Y."/>
            <person name="Cheong K."/>
            <person name="Cui S."/>
            <person name="Der J.P."/>
            <person name="Gundlach H."/>
            <person name="Jiao Y."/>
            <person name="Hori C."/>
            <person name="Ishida J.K."/>
            <person name="Kasahara H."/>
            <person name="Kiba T."/>
            <person name="Kim M.S."/>
            <person name="Koo N."/>
            <person name="Laohavisit A."/>
            <person name="Lee Y.H."/>
            <person name="Lumba S."/>
            <person name="McCourt P."/>
            <person name="Mortimer J.C."/>
            <person name="Mutuku J.M."/>
            <person name="Nomura T."/>
            <person name="Sasaki-Sekimoto Y."/>
            <person name="Seto Y."/>
            <person name="Wang Y."/>
            <person name="Wakatake T."/>
            <person name="Sakakibara H."/>
            <person name="Demura T."/>
            <person name="Yamaguchi S."/>
            <person name="Yoneyama K."/>
            <person name="Manabe R.I."/>
            <person name="Nelson D.C."/>
            <person name="Schulman A.H."/>
            <person name="Timko M.P."/>
            <person name="dePamphilis C.W."/>
            <person name="Choi D."/>
            <person name="Shirasu K."/>
        </authorList>
    </citation>
    <scope>NUCLEOTIDE SEQUENCE [LARGE SCALE GENOMIC DNA]</scope>
    <source>
        <strain evidence="19">cv. UVA1</strain>
    </source>
</reference>
<dbReference type="GO" id="GO:0005886">
    <property type="term" value="C:plasma membrane"/>
    <property type="evidence" value="ECO:0007669"/>
    <property type="project" value="UniProtKB-SubCell"/>
</dbReference>
<proteinExistence type="inferred from homology"/>
<keyword evidence="3" id="KW-1003">Cell membrane</keyword>
<evidence type="ECO:0000256" key="4">
    <source>
        <dbReference type="ARBA" id="ARBA00022614"/>
    </source>
</evidence>
<feature type="binding site" evidence="14">
    <location>
        <position position="698"/>
    </location>
    <ligand>
        <name>ATP</name>
        <dbReference type="ChEBI" id="CHEBI:30616"/>
    </ligand>
</feature>
<dbReference type="Gene3D" id="3.30.200.20">
    <property type="entry name" value="Phosphorylase Kinase, domain 1"/>
    <property type="match status" value="1"/>
</dbReference>
<evidence type="ECO:0000256" key="12">
    <source>
        <dbReference type="ARBA" id="ARBA00023170"/>
    </source>
</evidence>
<dbReference type="GO" id="GO:0051707">
    <property type="term" value="P:response to other organism"/>
    <property type="evidence" value="ECO:0007669"/>
    <property type="project" value="UniProtKB-ARBA"/>
</dbReference>
<evidence type="ECO:0000256" key="10">
    <source>
        <dbReference type="ARBA" id="ARBA00022989"/>
    </source>
</evidence>
<dbReference type="PANTHER" id="PTHR48053:SF22">
    <property type="entry name" value="MDIS1-INTERACTING RECEPTOR LIKE KINASE 2-LIKE"/>
    <property type="match status" value="1"/>
</dbReference>
<dbReference type="FunFam" id="3.80.10.10:FF:000275">
    <property type="entry name" value="Leucine-rich repeat receptor-like protein kinase"/>
    <property type="match status" value="1"/>
</dbReference>
<dbReference type="InterPro" id="IPR017441">
    <property type="entry name" value="Protein_kinase_ATP_BS"/>
</dbReference>
<dbReference type="Gene3D" id="3.80.10.10">
    <property type="entry name" value="Ribonuclease Inhibitor"/>
    <property type="match status" value="4"/>
</dbReference>
<comment type="subcellular location">
    <subcellularLocation>
        <location evidence="1">Cell membrane</location>
        <topology evidence="1">Single-pass type I membrane protein</topology>
    </subcellularLocation>
</comment>
<dbReference type="Proteomes" id="UP000325081">
    <property type="component" value="Unassembled WGS sequence"/>
</dbReference>
<dbReference type="Gene3D" id="1.10.510.10">
    <property type="entry name" value="Transferase(Phosphotransferase) domain 1"/>
    <property type="match status" value="1"/>
</dbReference>
<dbReference type="InterPro" id="IPR000719">
    <property type="entry name" value="Prot_kinase_dom"/>
</dbReference>
<sequence length="955" mass="102879">MRSLLLGLLFLIRFSPLFADTFNPSLSDDVLGLIVFKSDIKDPADKLRSWVEDDASACYWTGVTCNNKSSRVSQLNLTDFGLSGKLGRGLLKLKFLSKLLLSRNNFTGSLSLNFSQLSNLTVLDLSENGFSGSIPDELFKQCGTLRSVSLARNKLSGPIPVSLAYCSSLVSVDFSGNQFSGSLPLGIWSLSGLRSLDLSDNMLEGEIPEDIHSLKYLRTLSLRNNRLSGKVPDGIGNCLLLRLIDLSFNSFSGGIPNKLQKLSFCRVLGLGGNGFTGNVPKWIGEMRSLETLDLSENNFSGQIPDSFGKLRSLKFLNVSKNALSGSLPDSLSKCENLLTVDVSRNSLTGNFPSWVFKIGLQQVVFSDNGLNGSFANALASSSEIARKQLLYLDVSQNKLSSEIPPVVGDFKSLQLLNMSRNSFRGGIPEAIWQLKSLKFLDLSENQLTGVIPREIGLNLSLISLSFAHNLITGPIPPSFANLANLQTVNLSFNNLTGSLPKPLANLVSLHSFDISHNNLHGDLPSSPFFNTIDPSSISANPSLCGSAANTTCPKVLPKPIVLNPNSTNPSNPTTHIPPTFPTRGKKILSISALIAIGAAASIVVGVIAVTVLNLRVQAAAAASLPRAAALDFSPSSRSPSSASCEEESGKLVMFSKVPGLAAAAAGHALLSKDRELGRGGFGAVYRSALADGRPVAVKRLAVSGLVKSEESFEHEVRNLGRARHINLVALEGYYWTPSLQLLIYEFVSGGSLYKCLHESVGRRVVLSWDERFGAILGTARGLAHLHRMGIIHYNIKSSNVLIDESSGEVKVADYGLAKLLPMLDRYVLSSKIQSALGYMAPEFACKTVKITDKCDVYGFGILVLEMVTGRRPVEYMEDDVVVLSDMVRGAAEEGRVEECVDPRLGGKFPLEEAIPVIKLGLVCTSQVPSSRPEMAEAVKILELIRCPSESNDSLG</sequence>
<name>A0A5A7PI07_STRAF</name>
<dbReference type="InterPro" id="IPR051716">
    <property type="entry name" value="Plant_RL_S/T_kinase"/>
</dbReference>
<dbReference type="PANTHER" id="PTHR48053">
    <property type="entry name" value="LEUCINE RICH REPEAT FAMILY PROTEIN, EXPRESSED"/>
    <property type="match status" value="1"/>
</dbReference>
<evidence type="ECO:0000256" key="5">
    <source>
        <dbReference type="ARBA" id="ARBA00022692"/>
    </source>
</evidence>
<feature type="chain" id="PRO_5023027743" evidence="16">
    <location>
        <begin position="20"/>
        <end position="955"/>
    </location>
</feature>
<keyword evidence="7" id="KW-0677">Repeat</keyword>
<dbReference type="GO" id="GO:0004672">
    <property type="term" value="F:protein kinase activity"/>
    <property type="evidence" value="ECO:0007669"/>
    <property type="project" value="InterPro"/>
</dbReference>
<dbReference type="PRINTS" id="PR00019">
    <property type="entry name" value="LEURICHRPT"/>
</dbReference>
<feature type="domain" description="Protein kinase" evidence="17">
    <location>
        <begin position="670"/>
        <end position="944"/>
    </location>
</feature>
<keyword evidence="5 15" id="KW-0812">Transmembrane</keyword>
<dbReference type="GO" id="GO:0006952">
    <property type="term" value="P:defense response"/>
    <property type="evidence" value="ECO:0007669"/>
    <property type="project" value="UniProtKB-ARBA"/>
</dbReference>
<dbReference type="OrthoDB" id="676979at2759"/>
<evidence type="ECO:0000256" key="3">
    <source>
        <dbReference type="ARBA" id="ARBA00022475"/>
    </source>
</evidence>
<keyword evidence="18" id="KW-0418">Kinase</keyword>
<accession>A0A5A7PI07</accession>
<evidence type="ECO:0000256" key="6">
    <source>
        <dbReference type="ARBA" id="ARBA00022729"/>
    </source>
</evidence>
<keyword evidence="13" id="KW-0325">Glycoprotein</keyword>
<keyword evidence="4" id="KW-0433">Leucine-rich repeat</keyword>
<keyword evidence="12" id="KW-0675">Receptor</keyword>
<gene>
    <name evidence="18" type="ORF">STAS_07981</name>
</gene>
<dbReference type="FunFam" id="3.80.10.10:FF:000356">
    <property type="entry name" value="LRR receptor-like serine/threonine-protein kinase"/>
    <property type="match status" value="1"/>
</dbReference>
<evidence type="ECO:0000256" key="2">
    <source>
        <dbReference type="ARBA" id="ARBA00009592"/>
    </source>
</evidence>
<dbReference type="InterPro" id="IPR013210">
    <property type="entry name" value="LRR_N_plant-typ"/>
</dbReference>
<evidence type="ECO:0000256" key="1">
    <source>
        <dbReference type="ARBA" id="ARBA00004251"/>
    </source>
</evidence>
<keyword evidence="9 14" id="KW-0067">ATP-binding</keyword>
<dbReference type="PROSITE" id="PS00107">
    <property type="entry name" value="PROTEIN_KINASE_ATP"/>
    <property type="match status" value="1"/>
</dbReference>
<evidence type="ECO:0000256" key="16">
    <source>
        <dbReference type="SAM" id="SignalP"/>
    </source>
</evidence>
<evidence type="ECO:0000259" key="17">
    <source>
        <dbReference type="PROSITE" id="PS50011"/>
    </source>
</evidence>